<dbReference type="InterPro" id="IPR034505">
    <property type="entry name" value="Coproporphyrinogen-III_oxidase"/>
</dbReference>
<comment type="catalytic activity">
    <reaction evidence="13 14">
        <text>coproporphyrinogen III + 2 S-adenosyl-L-methionine = protoporphyrinogen IX + 2 5'-deoxyadenosine + 2 L-methionine + 2 CO2</text>
        <dbReference type="Rhea" id="RHEA:15425"/>
        <dbReference type="ChEBI" id="CHEBI:16526"/>
        <dbReference type="ChEBI" id="CHEBI:17319"/>
        <dbReference type="ChEBI" id="CHEBI:57307"/>
        <dbReference type="ChEBI" id="CHEBI:57309"/>
        <dbReference type="ChEBI" id="CHEBI:57844"/>
        <dbReference type="ChEBI" id="CHEBI:59789"/>
        <dbReference type="EC" id="1.3.98.3"/>
    </reaction>
</comment>
<dbReference type="NCBIfam" id="TIGR00538">
    <property type="entry name" value="hemN"/>
    <property type="match status" value="1"/>
</dbReference>
<feature type="binding site" evidence="15">
    <location>
        <position position="142"/>
    </location>
    <ligand>
        <name>S-adenosyl-L-methionine</name>
        <dbReference type="ChEBI" id="CHEBI:59789"/>
        <label>1</label>
    </ligand>
</feature>
<evidence type="ECO:0000256" key="4">
    <source>
        <dbReference type="ARBA" id="ARBA00011245"/>
    </source>
</evidence>
<dbReference type="GO" id="GO:0006782">
    <property type="term" value="P:protoporphyrinogen IX biosynthetic process"/>
    <property type="evidence" value="ECO:0007669"/>
    <property type="project" value="TreeGrafter"/>
</dbReference>
<feature type="binding site" evidence="15">
    <location>
        <position position="205"/>
    </location>
    <ligand>
        <name>S-adenosyl-L-methionine</name>
        <dbReference type="ChEBI" id="CHEBI:59789"/>
        <label>2</label>
    </ligand>
</feature>
<dbReference type="GO" id="GO:0005737">
    <property type="term" value="C:cytoplasm"/>
    <property type="evidence" value="ECO:0007669"/>
    <property type="project" value="UniProtKB-SubCell"/>
</dbReference>
<feature type="binding site" evidence="16">
    <location>
        <position position="62"/>
    </location>
    <ligand>
        <name>[4Fe-4S] cluster</name>
        <dbReference type="ChEBI" id="CHEBI:49883"/>
        <note>4Fe-4S-S-AdoMet</note>
    </ligand>
</feature>
<sequence length="455" mass="52300">MKQELLDKYNVPVPRYTSYPPANYFHDGFNDYDYADALQASNNQKPELISFYFHIPFCHRLCHYCGCNSYPVPEGEIVDRYVEALHKEIDLVLPLLDNRRKVSQIHYGGGSPTVLPAIELEELNDHVLDKFPTIANPEIAVECHPGWIMEQGWVQLVKSGFNRLSIGVQDFNKEVLRGVNRQSSRIPMEDVMEILRSLDVRVNMDFLYGLPFQTEESFAQTIERAVAMKPDRLVTFSYAHVPWAFPRQQILEKVGLPSGDEKSRMFETAHRILCEADYQPIGLDHFVRKDDELYTASQNGQLHRNFQGYCTRRTTGQVYAFGVTGISQLGTAYAQNTKDIMEYIEKVEAGILPVAKGYLLSREEQITREAIEMLMCNYRIDWNELSEQLSTPARSIKQATAYDEAHLREFAEDGLIEFDKNQIRMTPEGRLFVRNIAASLDKLMLETNKSFSKPV</sequence>
<dbReference type="AlphaFoldDB" id="A0A9Q5SSK1"/>
<evidence type="ECO:0000256" key="7">
    <source>
        <dbReference type="ARBA" id="ARBA00022691"/>
    </source>
</evidence>
<keyword evidence="9 14" id="KW-0560">Oxidoreductase</keyword>
<dbReference type="Gene3D" id="1.10.10.920">
    <property type="match status" value="1"/>
</dbReference>
<evidence type="ECO:0000256" key="2">
    <source>
        <dbReference type="ARBA" id="ARBA00004785"/>
    </source>
</evidence>
<feature type="binding site" evidence="16">
    <location>
        <position position="65"/>
    </location>
    <ligand>
        <name>[4Fe-4S] cluster</name>
        <dbReference type="ChEBI" id="CHEBI:49883"/>
        <note>4Fe-4S-S-AdoMet</note>
    </ligand>
</feature>
<dbReference type="EMBL" id="JAQPYX010000070">
    <property type="protein sequence ID" value="MDC7149309.1"/>
    <property type="molecule type" value="Genomic_DNA"/>
</dbReference>
<dbReference type="PANTHER" id="PTHR13932:SF6">
    <property type="entry name" value="OXYGEN-INDEPENDENT COPROPORPHYRINOGEN III OXIDASE"/>
    <property type="match status" value="1"/>
</dbReference>
<dbReference type="EMBL" id="NFIJ01000005">
    <property type="protein sequence ID" value="OUO05778.1"/>
    <property type="molecule type" value="Genomic_DNA"/>
</dbReference>
<feature type="binding site" evidence="15">
    <location>
        <position position="239"/>
    </location>
    <ligand>
        <name>S-adenosyl-L-methionine</name>
        <dbReference type="ChEBI" id="CHEBI:59789"/>
        <label>2</label>
    </ligand>
</feature>
<organism evidence="19 20">
    <name type="scientific">Parabacteroides johnsonii</name>
    <dbReference type="NCBI Taxonomy" id="387661"/>
    <lineage>
        <taxon>Bacteria</taxon>
        <taxon>Pseudomonadati</taxon>
        <taxon>Bacteroidota</taxon>
        <taxon>Bacteroidia</taxon>
        <taxon>Bacteroidales</taxon>
        <taxon>Tannerellaceae</taxon>
        <taxon>Parabacteroides</taxon>
    </lineage>
</organism>
<comment type="subunit">
    <text evidence="4">Monomer.</text>
</comment>
<dbReference type="GO" id="GO:0051539">
    <property type="term" value="F:4 iron, 4 sulfur cluster binding"/>
    <property type="evidence" value="ECO:0007669"/>
    <property type="project" value="UniProtKB-KW"/>
</dbReference>
<evidence type="ECO:0000256" key="10">
    <source>
        <dbReference type="ARBA" id="ARBA00023004"/>
    </source>
</evidence>
<keyword evidence="6 14" id="KW-0963">Cytoplasm</keyword>
<evidence type="ECO:0000313" key="18">
    <source>
        <dbReference type="EMBL" id="MDC7149309.1"/>
    </source>
</evidence>
<dbReference type="SMART" id="SM00729">
    <property type="entry name" value="Elp3"/>
    <property type="match status" value="1"/>
</dbReference>
<comment type="similarity">
    <text evidence="3 14">Belongs to the anaerobic coproporphyrinogen-III oxidase family.</text>
</comment>
<dbReference type="InterPro" id="IPR010723">
    <property type="entry name" value="HemN_C"/>
</dbReference>
<comment type="caution">
    <text evidence="19">The sequence shown here is derived from an EMBL/GenBank/DDBJ whole genome shotgun (WGS) entry which is preliminary data.</text>
</comment>
<comment type="pathway">
    <text evidence="2 14">Porphyrin-containing compound metabolism; protoporphyrin-IX biosynthesis; protoporphyrinogen-IX from coproporphyrinogen-III (AdoMet route): step 1/1.</text>
</comment>
<dbReference type="Proteomes" id="UP000195975">
    <property type="component" value="Unassembled WGS sequence"/>
</dbReference>
<dbReference type="Gene3D" id="3.30.750.200">
    <property type="match status" value="1"/>
</dbReference>
<dbReference type="GO" id="GO:0004109">
    <property type="term" value="F:coproporphyrinogen oxidase activity"/>
    <property type="evidence" value="ECO:0007669"/>
    <property type="project" value="InterPro"/>
</dbReference>
<keyword evidence="5 14" id="KW-0004">4Fe-4S</keyword>
<dbReference type="Pfam" id="PF06969">
    <property type="entry name" value="HemN_C"/>
    <property type="match status" value="1"/>
</dbReference>
<dbReference type="PROSITE" id="PS51918">
    <property type="entry name" value="RADICAL_SAM"/>
    <property type="match status" value="1"/>
</dbReference>
<evidence type="ECO:0000259" key="17">
    <source>
        <dbReference type="PROSITE" id="PS51918"/>
    </source>
</evidence>
<dbReference type="InterPro" id="IPR006638">
    <property type="entry name" value="Elp3/MiaA/NifB-like_rSAM"/>
</dbReference>
<dbReference type="CDD" id="cd01335">
    <property type="entry name" value="Radical_SAM"/>
    <property type="match status" value="1"/>
</dbReference>
<dbReference type="GO" id="GO:0051989">
    <property type="term" value="F:coproporphyrinogen dehydrogenase activity"/>
    <property type="evidence" value="ECO:0007669"/>
    <property type="project" value="UniProtKB-EC"/>
</dbReference>
<reference evidence="18" key="3">
    <citation type="submission" date="2023-01" db="EMBL/GenBank/DDBJ databases">
        <title>Exploring GABA producing Bacteroides strains toward improving mental health.</title>
        <authorList>
            <person name="Yousuf B."/>
            <person name="Bouhlel N.E."/>
            <person name="Mottawea W."/>
            <person name="Hammami R."/>
        </authorList>
    </citation>
    <scope>NUCLEOTIDE SEQUENCE</scope>
    <source>
        <strain evidence="18">UO.H1047</strain>
    </source>
</reference>
<keyword evidence="10 14" id="KW-0408">Iron</keyword>
<keyword evidence="8 14" id="KW-0479">Metal-binding</keyword>
<evidence type="ECO:0000256" key="1">
    <source>
        <dbReference type="ARBA" id="ARBA00004496"/>
    </source>
</evidence>
<evidence type="ECO:0000256" key="14">
    <source>
        <dbReference type="PIRNR" id="PIRNR000167"/>
    </source>
</evidence>
<dbReference type="RefSeq" id="WP_008151074.1">
    <property type="nucleotide sequence ID" value="NZ_CAJLBM010000014.1"/>
</dbReference>
<evidence type="ECO:0000256" key="9">
    <source>
        <dbReference type="ARBA" id="ARBA00023002"/>
    </source>
</evidence>
<comment type="subcellular location">
    <subcellularLocation>
        <location evidence="1 14">Cytoplasm</location>
    </subcellularLocation>
</comment>
<evidence type="ECO:0000313" key="20">
    <source>
        <dbReference type="Proteomes" id="UP000195975"/>
    </source>
</evidence>
<evidence type="ECO:0000256" key="11">
    <source>
        <dbReference type="ARBA" id="ARBA00023014"/>
    </source>
</evidence>
<dbReference type="SUPFAM" id="SSF102114">
    <property type="entry name" value="Radical SAM enzymes"/>
    <property type="match status" value="1"/>
</dbReference>
<feature type="binding site" evidence="15">
    <location>
        <begin position="64"/>
        <end position="66"/>
    </location>
    <ligand>
        <name>S-adenosyl-L-methionine</name>
        <dbReference type="ChEBI" id="CHEBI:59789"/>
        <label>2</label>
    </ligand>
</feature>
<name>A0A9Q5SSK1_9BACT</name>
<dbReference type="Pfam" id="PF04055">
    <property type="entry name" value="Radical_SAM"/>
    <property type="match status" value="1"/>
</dbReference>
<evidence type="ECO:0000256" key="16">
    <source>
        <dbReference type="PIRSR" id="PIRSR000167-2"/>
    </source>
</evidence>
<feature type="domain" description="Radical SAM core" evidence="17">
    <location>
        <begin position="43"/>
        <end position="277"/>
    </location>
</feature>
<dbReference type="EC" id="1.3.98.3" evidence="14"/>
<evidence type="ECO:0000256" key="5">
    <source>
        <dbReference type="ARBA" id="ARBA00022485"/>
    </source>
</evidence>
<keyword evidence="12 14" id="KW-0627">Porphyrin biosynthesis</keyword>
<feature type="binding site" evidence="15">
    <location>
        <position position="109"/>
    </location>
    <ligand>
        <name>S-adenosyl-L-methionine</name>
        <dbReference type="ChEBI" id="CHEBI:59789"/>
        <label>1</label>
    </ligand>
</feature>
<evidence type="ECO:0000313" key="19">
    <source>
        <dbReference type="EMBL" id="OUO05778.1"/>
    </source>
</evidence>
<dbReference type="Proteomes" id="UP001213646">
    <property type="component" value="Unassembled WGS sequence"/>
</dbReference>
<dbReference type="GO" id="GO:0046872">
    <property type="term" value="F:metal ion binding"/>
    <property type="evidence" value="ECO:0007669"/>
    <property type="project" value="UniProtKB-KW"/>
</dbReference>
<proteinExistence type="inferred from homology"/>
<dbReference type="SFLD" id="SFLDG01065">
    <property type="entry name" value="anaerobic_coproporphyrinogen-I"/>
    <property type="match status" value="1"/>
</dbReference>
<dbReference type="GeneID" id="93408755"/>
<feature type="binding site" evidence="15">
    <location>
        <position position="181"/>
    </location>
    <ligand>
        <name>S-adenosyl-L-methionine</name>
        <dbReference type="ChEBI" id="CHEBI:59789"/>
        <label>2</label>
    </ligand>
</feature>
<dbReference type="SFLD" id="SFLDS00029">
    <property type="entry name" value="Radical_SAM"/>
    <property type="match status" value="1"/>
</dbReference>
<feature type="binding site" evidence="15">
    <location>
        <position position="326"/>
    </location>
    <ligand>
        <name>S-adenosyl-L-methionine</name>
        <dbReference type="ChEBI" id="CHEBI:59789"/>
        <label>1</label>
    </ligand>
</feature>
<keyword evidence="11 14" id="KW-0411">Iron-sulfur</keyword>
<feature type="binding site" evidence="16">
    <location>
        <position position="58"/>
    </location>
    <ligand>
        <name>[4Fe-4S] cluster</name>
        <dbReference type="ChEBI" id="CHEBI:49883"/>
        <note>4Fe-4S-S-AdoMet</note>
    </ligand>
</feature>
<feature type="binding site" evidence="15">
    <location>
        <position position="169"/>
    </location>
    <ligand>
        <name>S-adenosyl-L-methionine</name>
        <dbReference type="ChEBI" id="CHEBI:59789"/>
        <label>2</label>
    </ligand>
</feature>
<evidence type="ECO:0000256" key="6">
    <source>
        <dbReference type="ARBA" id="ARBA00022490"/>
    </source>
</evidence>
<dbReference type="PANTHER" id="PTHR13932">
    <property type="entry name" value="COPROPORPHYRINIGEN III OXIDASE"/>
    <property type="match status" value="1"/>
</dbReference>
<dbReference type="InterPro" id="IPR058240">
    <property type="entry name" value="rSAM_sf"/>
</dbReference>
<keyword evidence="7 14" id="KW-0949">S-adenosyl-L-methionine</keyword>
<feature type="binding site" evidence="15">
    <location>
        <position position="52"/>
    </location>
    <ligand>
        <name>S-adenosyl-L-methionine</name>
        <dbReference type="ChEBI" id="CHEBI:59789"/>
        <label>1</label>
    </ligand>
</feature>
<dbReference type="PIRSF" id="PIRSF000167">
    <property type="entry name" value="HemN"/>
    <property type="match status" value="1"/>
</dbReference>
<accession>A0A9Q5SSK1</accession>
<evidence type="ECO:0000256" key="13">
    <source>
        <dbReference type="ARBA" id="ARBA00048321"/>
    </source>
</evidence>
<evidence type="ECO:0000256" key="12">
    <source>
        <dbReference type="ARBA" id="ARBA00023244"/>
    </source>
</evidence>
<dbReference type="InterPro" id="IPR007197">
    <property type="entry name" value="rSAM"/>
</dbReference>
<evidence type="ECO:0000256" key="8">
    <source>
        <dbReference type="ARBA" id="ARBA00022723"/>
    </source>
</evidence>
<evidence type="ECO:0000256" key="15">
    <source>
        <dbReference type="PIRSR" id="PIRSR000167-1"/>
    </source>
</evidence>
<protein>
    <recommendedName>
        <fullName evidence="14">Coproporphyrinogen-III oxidase</fullName>
        <ecNumber evidence="14">1.3.98.3</ecNumber>
    </recommendedName>
</protein>
<comment type="cofactor">
    <cofactor evidence="14 16">
        <name>[4Fe-4S] cluster</name>
        <dbReference type="ChEBI" id="CHEBI:49883"/>
    </cofactor>
    <text evidence="14 16">Binds 1 [4Fe-4S] cluster. The cluster is coordinated with 3 cysteines and an exchangeable S-adenosyl-L-methionine.</text>
</comment>
<reference evidence="19" key="2">
    <citation type="journal article" date="2018" name="BMC Genomics">
        <title>Whole genome sequencing and function prediction of 133 gut anaerobes isolated from chicken caecum in pure cultures.</title>
        <authorList>
            <person name="Medvecky M."/>
            <person name="Cejkova D."/>
            <person name="Polansky O."/>
            <person name="Karasova D."/>
            <person name="Kubasova T."/>
            <person name="Cizek A."/>
            <person name="Rychlik I."/>
        </authorList>
    </citation>
    <scope>NUCLEOTIDE SEQUENCE</scope>
    <source>
        <strain evidence="19">An42</strain>
    </source>
</reference>
<gene>
    <name evidence="18" type="primary">hemN</name>
    <name evidence="19" type="ORF">B5F96_06810</name>
    <name evidence="18" type="ORF">PQG89_07695</name>
</gene>
<reference evidence="20" key="1">
    <citation type="submission" date="2017-04" db="EMBL/GenBank/DDBJ databases">
        <title>Function of individual gut microbiota members based on whole genome sequencing of pure cultures obtained from chicken caecum.</title>
        <authorList>
            <person name="Medvecky M."/>
            <person name="Cejkova D."/>
            <person name="Polansky O."/>
            <person name="Karasova D."/>
            <person name="Kubasova T."/>
            <person name="Cizek A."/>
            <person name="Rychlik I."/>
        </authorList>
    </citation>
    <scope>NUCLEOTIDE SEQUENCE [LARGE SCALE GENOMIC DNA]</scope>
    <source>
        <strain evidence="20">An42</strain>
    </source>
</reference>
<evidence type="ECO:0000256" key="3">
    <source>
        <dbReference type="ARBA" id="ARBA00005493"/>
    </source>
</evidence>
<dbReference type="InterPro" id="IPR004558">
    <property type="entry name" value="Coprogen_oxidase_HemN"/>
</dbReference>